<proteinExistence type="predicted"/>
<sequence>MSYEDPRSGRERNLGQDDVANSTGSWIAGIIVVAAIALGGWYYYNHTQRVADVNHPATNAATDTTKSSAPADTSSSSTGASTGTSGTSPNTETGVKTPAPTAPKP</sequence>
<feature type="compositionally biased region" description="Basic and acidic residues" evidence="1">
    <location>
        <begin position="1"/>
        <end position="15"/>
    </location>
</feature>
<reference evidence="4" key="1">
    <citation type="submission" date="2016-10" db="EMBL/GenBank/DDBJ databases">
        <authorList>
            <person name="Varghese N."/>
            <person name="Submissions S."/>
        </authorList>
    </citation>
    <scope>NUCLEOTIDE SEQUENCE [LARGE SCALE GENOMIC DNA]</scope>
    <source>
        <strain evidence="4">DSM 1565</strain>
    </source>
</reference>
<feature type="transmembrane region" description="Helical" evidence="2">
    <location>
        <begin position="26"/>
        <end position="44"/>
    </location>
</feature>
<evidence type="ECO:0000256" key="2">
    <source>
        <dbReference type="SAM" id="Phobius"/>
    </source>
</evidence>
<feature type="region of interest" description="Disordered" evidence="1">
    <location>
        <begin position="1"/>
        <end position="21"/>
    </location>
</feature>
<evidence type="ECO:0000313" key="3">
    <source>
        <dbReference type="EMBL" id="SFV25751.1"/>
    </source>
</evidence>
<organism evidence="3 4">
    <name type="scientific">Hyphomicrobium facile</name>
    <dbReference type="NCBI Taxonomy" id="51670"/>
    <lineage>
        <taxon>Bacteria</taxon>
        <taxon>Pseudomonadati</taxon>
        <taxon>Pseudomonadota</taxon>
        <taxon>Alphaproteobacteria</taxon>
        <taxon>Hyphomicrobiales</taxon>
        <taxon>Hyphomicrobiaceae</taxon>
        <taxon>Hyphomicrobium</taxon>
    </lineage>
</organism>
<evidence type="ECO:0000256" key="1">
    <source>
        <dbReference type="SAM" id="MobiDB-lite"/>
    </source>
</evidence>
<feature type="compositionally biased region" description="Low complexity" evidence="1">
    <location>
        <begin position="60"/>
        <end position="94"/>
    </location>
</feature>
<evidence type="ECO:0000313" key="4">
    <source>
        <dbReference type="Proteomes" id="UP000199423"/>
    </source>
</evidence>
<keyword evidence="4" id="KW-1185">Reference proteome</keyword>
<gene>
    <name evidence="3" type="ORF">SAMN04488557_0090</name>
</gene>
<keyword evidence="2" id="KW-1133">Transmembrane helix</keyword>
<dbReference type="Proteomes" id="UP000199423">
    <property type="component" value="Unassembled WGS sequence"/>
</dbReference>
<dbReference type="AlphaFoldDB" id="A0A1I7MTM7"/>
<keyword evidence="2" id="KW-0472">Membrane</keyword>
<name>A0A1I7MTM7_9HYPH</name>
<keyword evidence="2" id="KW-0812">Transmembrane</keyword>
<protein>
    <submittedName>
        <fullName evidence="3">Uncharacterized protein</fullName>
    </submittedName>
</protein>
<dbReference type="RefSeq" id="WP_092862667.1">
    <property type="nucleotide sequence ID" value="NZ_FPCH01000001.1"/>
</dbReference>
<accession>A0A1I7MTM7</accession>
<feature type="region of interest" description="Disordered" evidence="1">
    <location>
        <begin position="59"/>
        <end position="105"/>
    </location>
</feature>
<dbReference type="EMBL" id="FPCH01000001">
    <property type="protein sequence ID" value="SFV25751.1"/>
    <property type="molecule type" value="Genomic_DNA"/>
</dbReference>